<feature type="compositionally biased region" description="Acidic residues" evidence="1">
    <location>
        <begin position="113"/>
        <end position="125"/>
    </location>
</feature>
<evidence type="ECO:0000256" key="1">
    <source>
        <dbReference type="SAM" id="MobiDB-lite"/>
    </source>
</evidence>
<protein>
    <submittedName>
        <fullName evidence="3">Uncharacterized protein</fullName>
    </submittedName>
</protein>
<organism evidence="3 4">
    <name type="scientific">Orchesella dallaii</name>
    <dbReference type="NCBI Taxonomy" id="48710"/>
    <lineage>
        <taxon>Eukaryota</taxon>
        <taxon>Metazoa</taxon>
        <taxon>Ecdysozoa</taxon>
        <taxon>Arthropoda</taxon>
        <taxon>Hexapoda</taxon>
        <taxon>Collembola</taxon>
        <taxon>Entomobryomorpha</taxon>
        <taxon>Entomobryoidea</taxon>
        <taxon>Orchesellidae</taxon>
        <taxon>Orchesellinae</taxon>
        <taxon>Orchesella</taxon>
    </lineage>
</organism>
<evidence type="ECO:0000313" key="4">
    <source>
        <dbReference type="Proteomes" id="UP001642540"/>
    </source>
</evidence>
<dbReference type="EMBL" id="CAXLJM020000097">
    <property type="protein sequence ID" value="CAL8133273.1"/>
    <property type="molecule type" value="Genomic_DNA"/>
</dbReference>
<comment type="caution">
    <text evidence="3">The sequence shown here is derived from an EMBL/GenBank/DDBJ whole genome shotgun (WGS) entry which is preliminary data.</text>
</comment>
<sequence length="322" mass="34346">MNRFAFPEVATLFVVVIIPYIRNTGGQIVEIANETTTNVTAKTDINFEALSLFGVTAVLAEQFRSNLLKAIEIEEKGGRDQFRQGEFGGVSGGFYQGGNAGTNGAGGVGGGNQEEDGDEEDEEDVGSTTPGPGAFGVLSGIFGIFSGLGTLNPSRIIQSTVNFFPPGQRMQAQMIVDSLIGYVPPDNRTTPTSLALNETVMSIPITIENRTVIEAKTIEKGNAKDAENIVMVNATTADGIGSGNSQAMTMLQVVEKATSPKPIAPEDLIIVHELLTETVSLPAVHEDDEIDLEERHTTTLRPRNSTKSEYKIKDKVATAVIV</sequence>
<keyword evidence="2" id="KW-0732">Signal</keyword>
<dbReference type="Proteomes" id="UP001642540">
    <property type="component" value="Unassembled WGS sequence"/>
</dbReference>
<feature type="region of interest" description="Disordered" evidence="1">
    <location>
        <begin position="101"/>
        <end position="130"/>
    </location>
</feature>
<evidence type="ECO:0000256" key="2">
    <source>
        <dbReference type="SAM" id="SignalP"/>
    </source>
</evidence>
<feature type="signal peptide" evidence="2">
    <location>
        <begin position="1"/>
        <end position="26"/>
    </location>
</feature>
<accession>A0ABP1RQW1</accession>
<evidence type="ECO:0000313" key="3">
    <source>
        <dbReference type="EMBL" id="CAL8133273.1"/>
    </source>
</evidence>
<feature type="chain" id="PRO_5046060269" evidence="2">
    <location>
        <begin position="27"/>
        <end position="322"/>
    </location>
</feature>
<name>A0ABP1RQW1_9HEXA</name>
<gene>
    <name evidence="3" type="ORF">ODALV1_LOCUS24994</name>
</gene>
<reference evidence="3 4" key="1">
    <citation type="submission" date="2024-08" db="EMBL/GenBank/DDBJ databases">
        <authorList>
            <person name="Cucini C."/>
            <person name="Frati F."/>
        </authorList>
    </citation>
    <scope>NUCLEOTIDE SEQUENCE [LARGE SCALE GENOMIC DNA]</scope>
</reference>
<feature type="compositionally biased region" description="Gly residues" evidence="1">
    <location>
        <begin position="101"/>
        <end position="112"/>
    </location>
</feature>
<proteinExistence type="predicted"/>
<keyword evidence="4" id="KW-1185">Reference proteome</keyword>